<evidence type="ECO:0000256" key="3">
    <source>
        <dbReference type="ARBA" id="ARBA00022827"/>
    </source>
</evidence>
<dbReference type="Pfam" id="PF01494">
    <property type="entry name" value="FAD_binding_3"/>
    <property type="match status" value="1"/>
</dbReference>
<evidence type="ECO:0000256" key="2">
    <source>
        <dbReference type="ARBA" id="ARBA00022630"/>
    </source>
</evidence>
<evidence type="ECO:0000259" key="4">
    <source>
        <dbReference type="Pfam" id="PF01494"/>
    </source>
</evidence>
<evidence type="ECO:0000256" key="1">
    <source>
        <dbReference type="ARBA" id="ARBA00001974"/>
    </source>
</evidence>
<comment type="cofactor">
    <cofactor evidence="1">
        <name>FAD</name>
        <dbReference type="ChEBI" id="CHEBI:57692"/>
    </cofactor>
</comment>
<dbReference type="Gene3D" id="3.30.70.2450">
    <property type="match status" value="1"/>
</dbReference>
<keyword evidence="3" id="KW-0274">FAD</keyword>
<protein>
    <submittedName>
        <fullName evidence="5">2-polyprenyl-6-methoxyphenol hydroxylase-like FAD-dependent oxidoreductase</fullName>
    </submittedName>
</protein>
<dbReference type="OrthoDB" id="3443359at2"/>
<dbReference type="InterPro" id="IPR036188">
    <property type="entry name" value="FAD/NAD-bd_sf"/>
</dbReference>
<dbReference type="SUPFAM" id="SSF51905">
    <property type="entry name" value="FAD/NAD(P)-binding domain"/>
    <property type="match status" value="1"/>
</dbReference>
<reference evidence="5 6" key="1">
    <citation type="journal article" date="2015" name="Stand. Genomic Sci.">
        <title>Genomic Encyclopedia of Bacterial and Archaeal Type Strains, Phase III: the genomes of soil and plant-associated and newly described type strains.</title>
        <authorList>
            <person name="Whitman W.B."/>
            <person name="Woyke T."/>
            <person name="Klenk H.P."/>
            <person name="Zhou Y."/>
            <person name="Lilburn T.G."/>
            <person name="Beck B.J."/>
            <person name="De Vos P."/>
            <person name="Vandamme P."/>
            <person name="Eisen J.A."/>
            <person name="Garrity G."/>
            <person name="Hugenholtz P."/>
            <person name="Kyrpides N.C."/>
        </authorList>
    </citation>
    <scope>NUCLEOTIDE SEQUENCE [LARGE SCALE GENOMIC DNA]</scope>
    <source>
        <strain evidence="5 6">ASC-9842</strain>
    </source>
</reference>
<dbReference type="Pfam" id="PF21274">
    <property type="entry name" value="Rng_hyd_C"/>
    <property type="match status" value="1"/>
</dbReference>
<comment type="caution">
    <text evidence="5">The sequence shown here is derived from an EMBL/GenBank/DDBJ whole genome shotgun (WGS) entry which is preliminary data.</text>
</comment>
<evidence type="ECO:0000313" key="5">
    <source>
        <dbReference type="EMBL" id="RZT42504.1"/>
    </source>
</evidence>
<evidence type="ECO:0000313" key="6">
    <source>
        <dbReference type="Proteomes" id="UP000291078"/>
    </source>
</evidence>
<dbReference type="AlphaFoldDB" id="A0A4Q7S7U8"/>
<dbReference type="InterPro" id="IPR050641">
    <property type="entry name" value="RIFMO-like"/>
</dbReference>
<dbReference type="PANTHER" id="PTHR43004:SF19">
    <property type="entry name" value="BINDING MONOOXYGENASE, PUTATIVE (JCVI)-RELATED"/>
    <property type="match status" value="1"/>
</dbReference>
<feature type="domain" description="FAD-binding" evidence="4">
    <location>
        <begin position="3"/>
        <end position="336"/>
    </location>
</feature>
<dbReference type="GO" id="GO:0016709">
    <property type="term" value="F:oxidoreductase activity, acting on paired donors, with incorporation or reduction of molecular oxygen, NAD(P)H as one donor, and incorporation of one atom of oxygen"/>
    <property type="evidence" value="ECO:0007669"/>
    <property type="project" value="UniProtKB-ARBA"/>
</dbReference>
<gene>
    <name evidence="5" type="ORF">EV147_1541</name>
</gene>
<name>A0A4Q7S7U8_9BURK</name>
<organism evidence="5 6">
    <name type="scientific">Cupriavidus agavae</name>
    <dbReference type="NCBI Taxonomy" id="1001822"/>
    <lineage>
        <taxon>Bacteria</taxon>
        <taxon>Pseudomonadati</taxon>
        <taxon>Pseudomonadota</taxon>
        <taxon>Betaproteobacteria</taxon>
        <taxon>Burkholderiales</taxon>
        <taxon>Burkholderiaceae</taxon>
        <taxon>Cupriavidus</taxon>
    </lineage>
</organism>
<accession>A0A4Q7S7U8</accession>
<dbReference type="Gene3D" id="3.40.30.120">
    <property type="match status" value="1"/>
</dbReference>
<keyword evidence="2" id="KW-0285">Flavoprotein</keyword>
<dbReference type="Proteomes" id="UP000291078">
    <property type="component" value="Unassembled WGS sequence"/>
</dbReference>
<keyword evidence="6" id="KW-1185">Reference proteome</keyword>
<sequence>MKYQAVISGAGPVGCWLAGELQLAGVSTLLLDQSESIDPQSRALTVHPRTIETFASRGMETTFLQEGVAIPAGHFALLDYRLNFSPLESTYPFTLAILQARTTELLQQRARELGAEIRRGHRVESFTENDSAVTVAVQGPTGSYQVEAQYLVGCDGVRSTVRNCAGIAFPGTDPTVYGWLGDVILDSPPTDVAFNKWTSDGTMAVVKLTDKLHRLAGISPDDVQSKHPGDFTLEELREKTIAIMGTDYGMHSPAWLARYSNTARQAATYRKGRVLLAGDAAHQHFPAGGVGLNVGIQDAMNLGWKLAATINGWAPQGLLDSYHTERHPVGEALLEHTQAQTLLMSVFTNECRDLRSLLQKLILDNPELEMSLVKRLTGLAVAYPSADPSAHPLVGQRVPNLAFQRPGGRPFETLHAGRYALIDMRTDAEFSSPLRAGDLGGHAGMHVTAHCGPSSADTPAAWSNLTAMLVRPDGYLAWASESTDTATLKGELAKAGNAMFAKIAASAPEVL</sequence>
<dbReference type="GO" id="GO:0071949">
    <property type="term" value="F:FAD binding"/>
    <property type="evidence" value="ECO:0007669"/>
    <property type="project" value="InterPro"/>
</dbReference>
<dbReference type="EMBL" id="SGXM01000001">
    <property type="protein sequence ID" value="RZT42504.1"/>
    <property type="molecule type" value="Genomic_DNA"/>
</dbReference>
<dbReference type="Gene3D" id="3.50.50.60">
    <property type="entry name" value="FAD/NAD(P)-binding domain"/>
    <property type="match status" value="1"/>
</dbReference>
<dbReference type="PRINTS" id="PR00420">
    <property type="entry name" value="RNGMNOXGNASE"/>
</dbReference>
<dbReference type="RefSeq" id="WP_130390491.1">
    <property type="nucleotide sequence ID" value="NZ_SGXM01000001.1"/>
</dbReference>
<dbReference type="PANTHER" id="PTHR43004">
    <property type="entry name" value="TRK SYSTEM POTASSIUM UPTAKE PROTEIN"/>
    <property type="match status" value="1"/>
</dbReference>
<dbReference type="InterPro" id="IPR002938">
    <property type="entry name" value="FAD-bd"/>
</dbReference>
<proteinExistence type="predicted"/>